<feature type="coiled-coil region" evidence="1">
    <location>
        <begin position="45"/>
        <end position="79"/>
    </location>
</feature>
<reference evidence="3 4" key="1">
    <citation type="submission" date="2015-12" db="EMBL/GenBank/DDBJ databases">
        <title>Genome sequence of the marine Rhodobacteraceae strain O3.65, Candidatus Tritonibacter horizontis.</title>
        <authorList>
            <person name="Poehlein A."/>
            <person name="Giebel H.A."/>
            <person name="Voget S."/>
            <person name="Brinkhoff T."/>
        </authorList>
    </citation>
    <scope>NUCLEOTIDE SEQUENCE [LARGE SCALE GENOMIC DNA]</scope>
    <source>
        <strain evidence="3 4">O3.65</strain>
    </source>
</reference>
<feature type="compositionally biased region" description="Low complexity" evidence="2">
    <location>
        <begin position="196"/>
        <end position="205"/>
    </location>
</feature>
<dbReference type="AlphaFoldDB" id="A0A132BT05"/>
<evidence type="ECO:0000313" key="3">
    <source>
        <dbReference type="EMBL" id="KUP90880.1"/>
    </source>
</evidence>
<organism evidence="3 4">
    <name type="scientific">Tritonibacter horizontis</name>
    <dbReference type="NCBI Taxonomy" id="1768241"/>
    <lineage>
        <taxon>Bacteria</taxon>
        <taxon>Pseudomonadati</taxon>
        <taxon>Pseudomonadota</taxon>
        <taxon>Alphaproteobacteria</taxon>
        <taxon>Rhodobacterales</taxon>
        <taxon>Paracoccaceae</taxon>
        <taxon>Tritonibacter</taxon>
    </lineage>
</organism>
<evidence type="ECO:0000313" key="4">
    <source>
        <dbReference type="Proteomes" id="UP000068382"/>
    </source>
</evidence>
<comment type="caution">
    <text evidence="3">The sequence shown here is derived from an EMBL/GenBank/DDBJ whole genome shotgun (WGS) entry which is preliminary data.</text>
</comment>
<name>A0A132BT05_9RHOB</name>
<feature type="region of interest" description="Disordered" evidence="2">
    <location>
        <begin position="191"/>
        <end position="221"/>
    </location>
</feature>
<dbReference type="Gene3D" id="1.20.5.1700">
    <property type="match status" value="1"/>
</dbReference>
<feature type="compositionally biased region" description="Polar residues" evidence="2">
    <location>
        <begin position="163"/>
        <end position="173"/>
    </location>
</feature>
<protein>
    <submittedName>
        <fullName evidence="3">Uncharacterized protein</fullName>
    </submittedName>
</protein>
<gene>
    <name evidence="3" type="ORF">TRIHO_42360</name>
</gene>
<sequence length="308" mass="32766">MEQIEELQSRILSALERIGGGVAALEEKHANQPVPTLDELDMQKHASLLAEIDDEKMANAQLEERLKVLHARLAEMEKTVQAVKGGEDLLALHAKLAEQGAAPAPSGELTALRGEVARLKQDLENAQNQAATAREKLEDDLTEAVAQNDQLKAQLDEIATVTPDDTQPATDSGASDEELNTLRMELEALRQRAETAESAAAAASAPSQADVPTDHGGSSELDQRLTELDRELQALRASNDQLRESNAALRAANADGIGDPSLINTGLVAEVEGLKAARATDQAEVNAVLARLEPLLATAPNLPEGEEA</sequence>
<dbReference type="OrthoDB" id="7871100at2"/>
<dbReference type="Proteomes" id="UP000068382">
    <property type="component" value="Unassembled WGS sequence"/>
</dbReference>
<feature type="region of interest" description="Disordered" evidence="2">
    <location>
        <begin position="160"/>
        <end position="179"/>
    </location>
</feature>
<keyword evidence="4" id="KW-1185">Reference proteome</keyword>
<accession>A0A132BT05</accession>
<evidence type="ECO:0000256" key="1">
    <source>
        <dbReference type="SAM" id="Coils"/>
    </source>
</evidence>
<proteinExistence type="predicted"/>
<keyword evidence="1" id="KW-0175">Coiled coil</keyword>
<dbReference type="PATRIC" id="fig|1768241.3.peg.4427"/>
<dbReference type="EMBL" id="LPUY01000134">
    <property type="protein sequence ID" value="KUP90880.1"/>
    <property type="molecule type" value="Genomic_DNA"/>
</dbReference>
<dbReference type="RefSeq" id="WP_068248499.1">
    <property type="nucleotide sequence ID" value="NZ_LPUY01000134.1"/>
</dbReference>
<evidence type="ECO:0000256" key="2">
    <source>
        <dbReference type="SAM" id="MobiDB-lite"/>
    </source>
</evidence>